<dbReference type="PROSITE" id="PS51257">
    <property type="entry name" value="PROKAR_LIPOPROTEIN"/>
    <property type="match status" value="1"/>
</dbReference>
<accession>A0A3S9P6F0</accession>
<dbReference type="Gene3D" id="2.60.120.1350">
    <property type="entry name" value="Protein of unknown function DUF4465"/>
    <property type="match status" value="1"/>
</dbReference>
<gene>
    <name evidence="1" type="ORF">EI427_16070</name>
</gene>
<proteinExistence type="predicted"/>
<reference evidence="1 2" key="1">
    <citation type="submission" date="2018-12" db="EMBL/GenBank/DDBJ databases">
        <title>Flammeovirga pectinis sp. nov., isolated from the gut of the Korean scallop, Patinopecten yessoensis.</title>
        <authorList>
            <person name="Bae J.-W."/>
            <person name="Jeong Y.-S."/>
            <person name="Kang W."/>
        </authorList>
    </citation>
    <scope>NUCLEOTIDE SEQUENCE [LARGE SCALE GENOMIC DNA]</scope>
    <source>
        <strain evidence="1 2">L12M1</strain>
    </source>
</reference>
<dbReference type="InterPro" id="IPR027828">
    <property type="entry name" value="DUF4465"/>
</dbReference>
<name>A0A3S9P6F0_9BACT</name>
<dbReference type="EMBL" id="CP034562">
    <property type="protein sequence ID" value="AZQ63684.1"/>
    <property type="molecule type" value="Genomic_DNA"/>
</dbReference>
<keyword evidence="2" id="KW-1185">Reference proteome</keyword>
<protein>
    <submittedName>
        <fullName evidence="1">DUF4465 domain-containing protein</fullName>
    </submittedName>
</protein>
<dbReference type="OrthoDB" id="975833at2"/>
<dbReference type="KEGG" id="fll:EI427_16070"/>
<dbReference type="Pfam" id="PF14717">
    <property type="entry name" value="DUF4465"/>
    <property type="match status" value="1"/>
</dbReference>
<dbReference type="Proteomes" id="UP000267268">
    <property type="component" value="Chromosome 1"/>
</dbReference>
<organism evidence="1 2">
    <name type="scientific">Flammeovirga pectinis</name>
    <dbReference type="NCBI Taxonomy" id="2494373"/>
    <lineage>
        <taxon>Bacteria</taxon>
        <taxon>Pseudomonadati</taxon>
        <taxon>Bacteroidota</taxon>
        <taxon>Cytophagia</taxon>
        <taxon>Cytophagales</taxon>
        <taxon>Flammeovirgaceae</taxon>
        <taxon>Flammeovirga</taxon>
    </lineage>
</organism>
<sequence length="341" mass="37657">MLNNMIKIRMINKSLYTFLLIPLFFSCGVNKESGPRLEVTILQPRVDPTTAQALLLKGQKFVYESKTIGADKDSYKWEVDNQVIGTSLLTDSISYDTEGVKQARFSVSNVAFDAYAEIEVLIVKYMAFFDDLTLSDNSYWVGDATDGSSTTFTTGNVVLPNTSPKVDGDNSDDFYNFGYSNISESSATDYEKYGAYLRVPSGSNYGLARMKQSDPTMNLIFDTELYPVSISIANSPLVVTAAETLFENGDTYILEIRGINSANEQTKELASFTLITGGAESTTAVNKWTKLDLDTLGKVKGLNFTINCTKKDEDTGALDLEAKFCLDNLLLVESEQNFNPN</sequence>
<evidence type="ECO:0000313" key="2">
    <source>
        <dbReference type="Proteomes" id="UP000267268"/>
    </source>
</evidence>
<evidence type="ECO:0000313" key="1">
    <source>
        <dbReference type="EMBL" id="AZQ63684.1"/>
    </source>
</evidence>
<dbReference type="AlphaFoldDB" id="A0A3S9P6F0"/>